<keyword evidence="2" id="KW-0808">Transferase</keyword>
<keyword evidence="7" id="KW-0472">Membrane</keyword>
<dbReference type="AlphaFoldDB" id="A0AAW2RVS4"/>
<keyword evidence="7" id="KW-0812">Transmembrane</keyword>
<dbReference type="PANTHER" id="PTHR21392:SF0">
    <property type="entry name" value="TRNA-URIDINE AMINOCARBOXYPROPYLTRANSFERASE 2"/>
    <property type="match status" value="1"/>
</dbReference>
<feature type="domain" description="DTW" evidence="8">
    <location>
        <begin position="21"/>
        <end position="241"/>
    </location>
</feature>
<evidence type="ECO:0000256" key="5">
    <source>
        <dbReference type="ARBA" id="ARBA00034489"/>
    </source>
</evidence>
<keyword evidence="4" id="KW-0819">tRNA processing</keyword>
<dbReference type="EC" id="2.5.1.25" evidence="1"/>
<organism evidence="9">
    <name type="scientific">Sesamum calycinum</name>
    <dbReference type="NCBI Taxonomy" id="2727403"/>
    <lineage>
        <taxon>Eukaryota</taxon>
        <taxon>Viridiplantae</taxon>
        <taxon>Streptophyta</taxon>
        <taxon>Embryophyta</taxon>
        <taxon>Tracheophyta</taxon>
        <taxon>Spermatophyta</taxon>
        <taxon>Magnoliopsida</taxon>
        <taxon>eudicotyledons</taxon>
        <taxon>Gunneridae</taxon>
        <taxon>Pentapetalae</taxon>
        <taxon>asterids</taxon>
        <taxon>lamiids</taxon>
        <taxon>Lamiales</taxon>
        <taxon>Pedaliaceae</taxon>
        <taxon>Sesamum</taxon>
    </lineage>
</organism>
<dbReference type="SMART" id="SM01144">
    <property type="entry name" value="DTW"/>
    <property type="match status" value="1"/>
</dbReference>
<protein>
    <recommendedName>
        <fullName evidence="1">tRNA-uridine aminocarboxypropyltransferase</fullName>
        <ecNumber evidence="1">2.5.1.25</ecNumber>
    </recommendedName>
</protein>
<dbReference type="Pfam" id="PF03942">
    <property type="entry name" value="DTW"/>
    <property type="match status" value="1"/>
</dbReference>
<reference evidence="9" key="2">
    <citation type="journal article" date="2024" name="Plant">
        <title>Genomic evolution and insights into agronomic trait innovations of Sesamum species.</title>
        <authorList>
            <person name="Miao H."/>
            <person name="Wang L."/>
            <person name="Qu L."/>
            <person name="Liu H."/>
            <person name="Sun Y."/>
            <person name="Le M."/>
            <person name="Wang Q."/>
            <person name="Wei S."/>
            <person name="Zheng Y."/>
            <person name="Lin W."/>
            <person name="Duan Y."/>
            <person name="Cao H."/>
            <person name="Xiong S."/>
            <person name="Wang X."/>
            <person name="Wei L."/>
            <person name="Li C."/>
            <person name="Ma Q."/>
            <person name="Ju M."/>
            <person name="Zhao R."/>
            <person name="Li G."/>
            <person name="Mu C."/>
            <person name="Tian Q."/>
            <person name="Mei H."/>
            <person name="Zhang T."/>
            <person name="Gao T."/>
            <person name="Zhang H."/>
        </authorList>
    </citation>
    <scope>NUCLEOTIDE SEQUENCE</scope>
    <source>
        <strain evidence="9">KEN8</strain>
    </source>
</reference>
<evidence type="ECO:0000256" key="1">
    <source>
        <dbReference type="ARBA" id="ARBA00012386"/>
    </source>
</evidence>
<evidence type="ECO:0000256" key="6">
    <source>
        <dbReference type="ARBA" id="ARBA00048718"/>
    </source>
</evidence>
<keyword evidence="3" id="KW-0949">S-adenosyl-L-methionine</keyword>
<comment type="catalytic activity">
    <reaction evidence="6">
        <text>a uridine in tRNA + S-adenosyl-L-methionine = a 3-[(3S)-3-amino-3-carboxypropyl]uridine in tRNA + S-methyl-5'-thioadenosine + H(+)</text>
        <dbReference type="Rhea" id="RHEA:62432"/>
        <dbReference type="Rhea" id="RHEA-COMP:13339"/>
        <dbReference type="Rhea" id="RHEA-COMP:16092"/>
        <dbReference type="ChEBI" id="CHEBI:15378"/>
        <dbReference type="ChEBI" id="CHEBI:17509"/>
        <dbReference type="ChEBI" id="CHEBI:59789"/>
        <dbReference type="ChEBI" id="CHEBI:65315"/>
        <dbReference type="ChEBI" id="CHEBI:82930"/>
        <dbReference type="EC" id="2.5.1.25"/>
    </reaction>
</comment>
<evidence type="ECO:0000256" key="3">
    <source>
        <dbReference type="ARBA" id="ARBA00022691"/>
    </source>
</evidence>
<comment type="caution">
    <text evidence="9">The sequence shown here is derived from an EMBL/GenBank/DDBJ whole genome shotgun (WGS) entry which is preliminary data.</text>
</comment>
<evidence type="ECO:0000313" key="9">
    <source>
        <dbReference type="EMBL" id="KAL0383538.1"/>
    </source>
</evidence>
<dbReference type="GO" id="GO:0016432">
    <property type="term" value="F:tRNA-uridine aminocarboxypropyltransferase activity"/>
    <property type="evidence" value="ECO:0007669"/>
    <property type="project" value="UniProtKB-EC"/>
</dbReference>
<evidence type="ECO:0000259" key="8">
    <source>
        <dbReference type="SMART" id="SM01144"/>
    </source>
</evidence>
<gene>
    <name evidence="9" type="ORF">Scaly_0641100</name>
</gene>
<dbReference type="InterPro" id="IPR005636">
    <property type="entry name" value="DTW"/>
</dbReference>
<keyword evidence="7" id="KW-1133">Transmembrane helix</keyword>
<dbReference type="EMBL" id="JACGWM010000003">
    <property type="protein sequence ID" value="KAL0383538.1"/>
    <property type="molecule type" value="Genomic_DNA"/>
</dbReference>
<evidence type="ECO:0000256" key="2">
    <source>
        <dbReference type="ARBA" id="ARBA00022679"/>
    </source>
</evidence>
<dbReference type="PANTHER" id="PTHR21392">
    <property type="entry name" value="TRNA-URIDINE AMINOCARBOXYPROPYLTRANSFERASE 2"/>
    <property type="match status" value="1"/>
</dbReference>
<dbReference type="GO" id="GO:0008033">
    <property type="term" value="P:tRNA processing"/>
    <property type="evidence" value="ECO:0007669"/>
    <property type="project" value="UniProtKB-KW"/>
</dbReference>
<proteinExistence type="inferred from homology"/>
<evidence type="ECO:0000256" key="4">
    <source>
        <dbReference type="ARBA" id="ARBA00022694"/>
    </source>
</evidence>
<comment type="similarity">
    <text evidence="5">Belongs to the TDD superfamily. DTWD2 family.</text>
</comment>
<sequence>MDSPEEAASATSSGGDHHQARRIICTTGCGRPINVCLCHTLPSTPLPTAAKIVILHHPHERRHKLATVPLLSRCLLNCEIIVGRKLKYGQSKLLDSLHDLVCENPNLPLGRALYLFPGPNALPFAEVNRFGSSRDGVGMDDLVLIVFDGTWKHAKEMVLASLPFLSKFAIQVCLDFDVGVDGGTIFDSDLILRKEPFAGCMSTMEAVARCLRVLEPNGIDIETRIIEVLKAMLFMVLAFFSSAMSAAVGGLAFHFTAHDFTLALLLIRFD</sequence>
<feature type="transmembrane region" description="Helical" evidence="7">
    <location>
        <begin position="231"/>
        <end position="255"/>
    </location>
</feature>
<accession>A0AAW2RVS4</accession>
<name>A0AAW2RVS4_9LAMI</name>
<evidence type="ECO:0000256" key="7">
    <source>
        <dbReference type="SAM" id="Phobius"/>
    </source>
</evidence>
<dbReference type="InterPro" id="IPR039262">
    <property type="entry name" value="DTWD2/TAPT"/>
</dbReference>
<reference evidence="9" key="1">
    <citation type="submission" date="2020-06" db="EMBL/GenBank/DDBJ databases">
        <authorList>
            <person name="Li T."/>
            <person name="Hu X."/>
            <person name="Zhang T."/>
            <person name="Song X."/>
            <person name="Zhang H."/>
            <person name="Dai N."/>
            <person name="Sheng W."/>
            <person name="Hou X."/>
            <person name="Wei L."/>
        </authorList>
    </citation>
    <scope>NUCLEOTIDE SEQUENCE</scope>
    <source>
        <strain evidence="9">KEN8</strain>
        <tissue evidence="9">Leaf</tissue>
    </source>
</reference>